<evidence type="ECO:0000256" key="5">
    <source>
        <dbReference type="ARBA" id="ARBA00064323"/>
    </source>
</evidence>
<evidence type="ECO:0000256" key="7">
    <source>
        <dbReference type="SAM" id="MobiDB-lite"/>
    </source>
</evidence>
<feature type="domain" description="STI1" evidence="8">
    <location>
        <begin position="140"/>
        <end position="179"/>
    </location>
</feature>
<dbReference type="OrthoDB" id="2423701at2759"/>
<comment type="subcellular location">
    <subcellularLocation>
        <location evidence="1">Cytoplasm</location>
    </subcellularLocation>
</comment>
<accession>A0A2B7XHT1</accession>
<evidence type="ECO:0000259" key="8">
    <source>
        <dbReference type="SMART" id="SM00727"/>
    </source>
</evidence>
<dbReference type="SMART" id="SM00727">
    <property type="entry name" value="STI1"/>
    <property type="match status" value="2"/>
</dbReference>
<dbReference type="EMBL" id="PDNA01000158">
    <property type="protein sequence ID" value="PGH08686.1"/>
    <property type="molecule type" value="Genomic_DNA"/>
</dbReference>
<feature type="region of interest" description="Disordered" evidence="7">
    <location>
        <begin position="199"/>
        <end position="256"/>
    </location>
</feature>
<dbReference type="GO" id="GO:0051879">
    <property type="term" value="F:Hsp90 protein binding"/>
    <property type="evidence" value="ECO:0007669"/>
    <property type="project" value="TreeGrafter"/>
</dbReference>
<feature type="repeat" description="TPR" evidence="6">
    <location>
        <begin position="255"/>
        <end position="288"/>
    </location>
</feature>
<feature type="domain" description="STI1" evidence="8">
    <location>
        <begin position="526"/>
        <end position="565"/>
    </location>
</feature>
<keyword evidence="10" id="KW-1185">Reference proteome</keyword>
<dbReference type="AlphaFoldDB" id="A0A2B7XHT1"/>
<dbReference type="FunFam" id="1.10.260.100:FF:000004">
    <property type="entry name" value="Putative stress-induced-phosphoprotein 1"/>
    <property type="match status" value="1"/>
</dbReference>
<dbReference type="Pfam" id="PF13424">
    <property type="entry name" value="TPR_12"/>
    <property type="match status" value="1"/>
</dbReference>
<dbReference type="InterPro" id="IPR041243">
    <property type="entry name" value="STI1/HOP_DP"/>
</dbReference>
<dbReference type="SUPFAM" id="SSF48452">
    <property type="entry name" value="TPR-like"/>
    <property type="match status" value="2"/>
</dbReference>
<dbReference type="InterPro" id="IPR006636">
    <property type="entry name" value="STI1_HS-bd"/>
</dbReference>
<dbReference type="PROSITE" id="PS50005">
    <property type="entry name" value="TPR"/>
    <property type="match status" value="4"/>
</dbReference>
<dbReference type="Pfam" id="PF13432">
    <property type="entry name" value="TPR_16"/>
    <property type="match status" value="2"/>
</dbReference>
<dbReference type="PANTHER" id="PTHR22904:SF523">
    <property type="entry name" value="STRESS-INDUCED-PHOSPHOPROTEIN 1"/>
    <property type="match status" value="1"/>
</dbReference>
<evidence type="ECO:0000256" key="1">
    <source>
        <dbReference type="ARBA" id="ARBA00004496"/>
    </source>
</evidence>
<comment type="subunit">
    <text evidence="5">Part of a larger complex that includes HSP70, HSP90, and immunophilins.</text>
</comment>
<keyword evidence="4 6" id="KW-0802">TPR repeat</keyword>
<dbReference type="STRING" id="1447883.A0A2B7XHT1"/>
<dbReference type="GO" id="GO:0005737">
    <property type="term" value="C:cytoplasm"/>
    <property type="evidence" value="ECO:0007669"/>
    <property type="project" value="UniProtKB-SubCell"/>
</dbReference>
<reference evidence="9 10" key="1">
    <citation type="submission" date="2017-10" db="EMBL/GenBank/DDBJ databases">
        <title>Comparative genomics in systemic dimorphic fungi from Ajellomycetaceae.</title>
        <authorList>
            <person name="Munoz J.F."/>
            <person name="Mcewen J.G."/>
            <person name="Clay O.K."/>
            <person name="Cuomo C.A."/>
        </authorList>
    </citation>
    <scope>NUCLEOTIDE SEQUENCE [LARGE SCALE GENOMIC DNA]</scope>
    <source>
        <strain evidence="9 10">UAMH7299</strain>
    </source>
</reference>
<dbReference type="PANTHER" id="PTHR22904">
    <property type="entry name" value="TPR REPEAT CONTAINING PROTEIN"/>
    <property type="match status" value="1"/>
</dbReference>
<feature type="compositionally biased region" description="Basic and acidic residues" evidence="7">
    <location>
        <begin position="246"/>
        <end position="256"/>
    </location>
</feature>
<feature type="repeat" description="TPR" evidence="6">
    <location>
        <begin position="2"/>
        <end position="35"/>
    </location>
</feature>
<evidence type="ECO:0000256" key="3">
    <source>
        <dbReference type="ARBA" id="ARBA00022737"/>
    </source>
</evidence>
<protein>
    <recommendedName>
        <fullName evidence="8">STI1 domain-containing protein</fullName>
    </recommendedName>
</protein>
<gene>
    <name evidence="9" type="ORF">AJ80_07807</name>
</gene>
<dbReference type="FunFam" id="1.25.40.10:FF:000027">
    <property type="entry name" value="stress-induced-phosphoprotein 1 isoform X1"/>
    <property type="match status" value="1"/>
</dbReference>
<evidence type="ECO:0000256" key="6">
    <source>
        <dbReference type="PROSITE-ProRule" id="PRU00339"/>
    </source>
</evidence>
<proteinExistence type="predicted"/>
<organism evidence="9 10">
    <name type="scientific">Polytolypa hystricis (strain UAMH7299)</name>
    <dbReference type="NCBI Taxonomy" id="1447883"/>
    <lineage>
        <taxon>Eukaryota</taxon>
        <taxon>Fungi</taxon>
        <taxon>Dikarya</taxon>
        <taxon>Ascomycota</taxon>
        <taxon>Pezizomycotina</taxon>
        <taxon>Eurotiomycetes</taxon>
        <taxon>Eurotiomycetidae</taxon>
        <taxon>Onygenales</taxon>
        <taxon>Onygenales incertae sedis</taxon>
        <taxon>Polytolypa</taxon>
    </lineage>
</organism>
<feature type="repeat" description="TPR" evidence="6">
    <location>
        <begin position="70"/>
        <end position="103"/>
    </location>
</feature>
<dbReference type="FunFam" id="1.25.40.10:FF:000020">
    <property type="entry name" value="Stress-induced phosphoprotein 1"/>
    <property type="match status" value="1"/>
</dbReference>
<comment type="caution">
    <text evidence="9">The sequence shown here is derived from an EMBL/GenBank/DDBJ whole genome shotgun (WGS) entry which is preliminary data.</text>
</comment>
<evidence type="ECO:0000313" key="9">
    <source>
        <dbReference type="EMBL" id="PGH08686.1"/>
    </source>
</evidence>
<sequence>MADALKAEGNKAFAAKDFNLAVEKFTEAIALDPSNHVLYSNRSGAYASLKDFQNALEDANKTTELKPDWVKGWGRKGAALHGVGDLVAANDAYEEALKLDPTNAQAKSGLESVKRAVDAEARADGMSGDPSGGLGGIFNDPQLIQKLAGNPKTSSFLADPTFMAKLQKLQQNPNSIGEEMGDPRFLQVMSVLLGIDMSFGAPPEGAGQSQPQEAEEDVPMPDAKPSSPPKAAEPEPEPEPEDEEAIANKKAKEAADAEKALGTQNYKKRQFDAAIEHYSKAWELHKDITYLTNLGAAKFEKGDYQGAVEACEQAIAEGREIRADFKIIAKAFGRIGTAYEKMGDLAAAIVNYQKSLTEHRTPDILTKLRNAEKAKIKAEKDAYLNPEEAEKARDLGNQKFKDADWPAAVDAYTEMTKRAPEDPRGYSNRAAALIKLMAFPQAVQDCDEAIKRDPKFVRAYLRKAQALYAMKEYNKCMDVCTEASEQDEAGTSRREIEQQQQKALEAQYSARAGETEAETAERIQKDPEIMAILQDPVMQSILQQAKGDPAALQEHMKNAGVRMQIQKLVAAGVIRLGR</sequence>
<name>A0A2B7XHT1_POLH7</name>
<evidence type="ECO:0000256" key="2">
    <source>
        <dbReference type="ARBA" id="ARBA00022490"/>
    </source>
</evidence>
<dbReference type="FunFam" id="1.25.40.10:FF:000010">
    <property type="entry name" value="Stress-induced phosphoprotein 1"/>
    <property type="match status" value="1"/>
</dbReference>
<dbReference type="GO" id="GO:0042030">
    <property type="term" value="F:ATPase inhibitor activity"/>
    <property type="evidence" value="ECO:0007669"/>
    <property type="project" value="UniProtKB-ARBA"/>
</dbReference>
<dbReference type="Gene3D" id="1.25.40.10">
    <property type="entry name" value="Tetratricopeptide repeat domain"/>
    <property type="match status" value="3"/>
</dbReference>
<evidence type="ECO:0000313" key="10">
    <source>
        <dbReference type="Proteomes" id="UP000224634"/>
    </source>
</evidence>
<keyword evidence="2" id="KW-0963">Cytoplasm</keyword>
<dbReference type="FunFam" id="1.10.260.100:FF:000002">
    <property type="entry name" value="Stress-induced-phosphoprotein 1 (Hsp70/Hsp90-organizing)"/>
    <property type="match status" value="1"/>
</dbReference>
<dbReference type="Pfam" id="PF17830">
    <property type="entry name" value="STI1-HOP_DP"/>
    <property type="match status" value="2"/>
</dbReference>
<dbReference type="InterPro" id="IPR011990">
    <property type="entry name" value="TPR-like_helical_dom_sf"/>
</dbReference>
<feature type="compositionally biased region" description="Acidic residues" evidence="7">
    <location>
        <begin position="234"/>
        <end position="245"/>
    </location>
</feature>
<keyword evidence="3" id="KW-0677">Repeat</keyword>
<feature type="repeat" description="TPR" evidence="6">
    <location>
        <begin position="329"/>
        <end position="362"/>
    </location>
</feature>
<dbReference type="Proteomes" id="UP000224634">
    <property type="component" value="Unassembled WGS sequence"/>
</dbReference>
<evidence type="ECO:0000256" key="4">
    <source>
        <dbReference type="ARBA" id="ARBA00022803"/>
    </source>
</evidence>
<dbReference type="InterPro" id="IPR019734">
    <property type="entry name" value="TPR_rpt"/>
</dbReference>
<dbReference type="SMART" id="SM00028">
    <property type="entry name" value="TPR"/>
    <property type="match status" value="9"/>
</dbReference>
<dbReference type="Gene3D" id="1.10.260.100">
    <property type="match status" value="2"/>
</dbReference>